<comment type="caution">
    <text evidence="3">The sequence shown here is derived from an EMBL/GenBank/DDBJ whole genome shotgun (WGS) entry which is preliminary data.</text>
</comment>
<proteinExistence type="predicted"/>
<accession>A0A918HLR2</accession>
<name>A0A918HLR2_9ACTN</name>
<feature type="region of interest" description="Disordered" evidence="1">
    <location>
        <begin position="67"/>
        <end position="109"/>
    </location>
</feature>
<organism evidence="3 4">
    <name type="scientific">Streptomyces phaeofaciens</name>
    <dbReference type="NCBI Taxonomy" id="68254"/>
    <lineage>
        <taxon>Bacteria</taxon>
        <taxon>Bacillati</taxon>
        <taxon>Actinomycetota</taxon>
        <taxon>Actinomycetes</taxon>
        <taxon>Kitasatosporales</taxon>
        <taxon>Streptomycetaceae</taxon>
        <taxon>Streptomyces</taxon>
    </lineage>
</organism>
<dbReference type="Proteomes" id="UP000646776">
    <property type="component" value="Unassembled WGS sequence"/>
</dbReference>
<reference evidence="3" key="2">
    <citation type="submission" date="2020-09" db="EMBL/GenBank/DDBJ databases">
        <authorList>
            <person name="Sun Q."/>
            <person name="Ohkuma M."/>
        </authorList>
    </citation>
    <scope>NUCLEOTIDE SEQUENCE</scope>
    <source>
        <strain evidence="3">JCM 4125</strain>
    </source>
</reference>
<protein>
    <submittedName>
        <fullName evidence="3">Uncharacterized protein</fullName>
    </submittedName>
</protein>
<evidence type="ECO:0000313" key="4">
    <source>
        <dbReference type="Proteomes" id="UP000646776"/>
    </source>
</evidence>
<evidence type="ECO:0000256" key="1">
    <source>
        <dbReference type="SAM" id="MobiDB-lite"/>
    </source>
</evidence>
<keyword evidence="2" id="KW-0472">Membrane</keyword>
<keyword evidence="2" id="KW-0812">Transmembrane</keyword>
<evidence type="ECO:0000313" key="3">
    <source>
        <dbReference type="EMBL" id="GGT80343.1"/>
    </source>
</evidence>
<dbReference type="EMBL" id="BMSA01000025">
    <property type="protein sequence ID" value="GGT80343.1"/>
    <property type="molecule type" value="Genomic_DNA"/>
</dbReference>
<keyword evidence="4" id="KW-1185">Reference proteome</keyword>
<feature type="transmembrane region" description="Helical" evidence="2">
    <location>
        <begin position="33"/>
        <end position="53"/>
    </location>
</feature>
<dbReference type="RefSeq" id="WP_189716373.1">
    <property type="nucleotide sequence ID" value="NZ_BMSA01000025.1"/>
</dbReference>
<feature type="compositionally biased region" description="Polar residues" evidence="1">
    <location>
        <begin position="97"/>
        <end position="109"/>
    </location>
</feature>
<feature type="transmembrane region" description="Helical" evidence="2">
    <location>
        <begin position="7"/>
        <end position="27"/>
    </location>
</feature>
<reference evidence="3" key="1">
    <citation type="journal article" date="2014" name="Int. J. Syst. Evol. Microbiol.">
        <title>Complete genome sequence of Corynebacterium casei LMG S-19264T (=DSM 44701T), isolated from a smear-ripened cheese.</title>
        <authorList>
            <consortium name="US DOE Joint Genome Institute (JGI-PGF)"/>
            <person name="Walter F."/>
            <person name="Albersmeier A."/>
            <person name="Kalinowski J."/>
            <person name="Ruckert C."/>
        </authorList>
    </citation>
    <scope>NUCLEOTIDE SEQUENCE</scope>
    <source>
        <strain evidence="3">JCM 4125</strain>
    </source>
</reference>
<dbReference type="AlphaFoldDB" id="A0A918HLR2"/>
<gene>
    <name evidence="3" type="ORF">GCM10010226_68710</name>
</gene>
<sequence>MSSFARVAVLLTAFLLVISAPIIWLLASVSSVRLLAAGGQASLGITLLVWALFNRASMTQAAPLHHGTGVASTGSARGGLHRASVKSESTERVTATAEGSSTVSGIDYT</sequence>
<keyword evidence="2" id="KW-1133">Transmembrane helix</keyword>
<evidence type="ECO:0000256" key="2">
    <source>
        <dbReference type="SAM" id="Phobius"/>
    </source>
</evidence>